<protein>
    <recommendedName>
        <fullName evidence="7">GRF-type domain-containing protein</fullName>
    </recommendedName>
</protein>
<dbReference type="PANTHER" id="PTHR33248">
    <property type="entry name" value="ZINC ION-BINDING PROTEIN"/>
    <property type="match status" value="1"/>
</dbReference>
<name>A0AAV0F020_9ASTE</name>
<keyword evidence="3" id="KW-0862">Zinc</keyword>
<feature type="transmembrane region" description="Helical" evidence="6">
    <location>
        <begin position="127"/>
        <end position="145"/>
    </location>
</feature>
<organism evidence="9 10">
    <name type="scientific">Cuscuta epithymum</name>
    <dbReference type="NCBI Taxonomy" id="186058"/>
    <lineage>
        <taxon>Eukaryota</taxon>
        <taxon>Viridiplantae</taxon>
        <taxon>Streptophyta</taxon>
        <taxon>Embryophyta</taxon>
        <taxon>Tracheophyta</taxon>
        <taxon>Spermatophyta</taxon>
        <taxon>Magnoliopsida</taxon>
        <taxon>eudicotyledons</taxon>
        <taxon>Gunneridae</taxon>
        <taxon>Pentapetalae</taxon>
        <taxon>asterids</taxon>
        <taxon>lamiids</taxon>
        <taxon>Solanales</taxon>
        <taxon>Convolvulaceae</taxon>
        <taxon>Cuscuteae</taxon>
        <taxon>Cuscuta</taxon>
        <taxon>Cuscuta subgen. Cuscuta</taxon>
    </lineage>
</organism>
<dbReference type="AlphaFoldDB" id="A0AAV0F020"/>
<dbReference type="PROSITE" id="PS51999">
    <property type="entry name" value="ZF_GRF"/>
    <property type="match status" value="1"/>
</dbReference>
<feature type="domain" description="GRF-type" evidence="7">
    <location>
        <begin position="24"/>
        <end position="65"/>
    </location>
</feature>
<dbReference type="SUPFAM" id="SSF46579">
    <property type="entry name" value="Prefoldin"/>
    <property type="match status" value="1"/>
</dbReference>
<keyword evidence="6" id="KW-1133">Transmembrane helix</keyword>
<evidence type="ECO:0000313" key="8">
    <source>
        <dbReference type="EMBL" id="CAH9101620.1"/>
    </source>
</evidence>
<dbReference type="EMBL" id="CAMAPF010000953">
    <property type="protein sequence ID" value="CAH9128809.1"/>
    <property type="molecule type" value="Genomic_DNA"/>
</dbReference>
<keyword evidence="10" id="KW-1185">Reference proteome</keyword>
<dbReference type="InterPro" id="IPR010666">
    <property type="entry name" value="Znf_GRF"/>
</dbReference>
<evidence type="ECO:0000256" key="4">
    <source>
        <dbReference type="PROSITE-ProRule" id="PRU01343"/>
    </source>
</evidence>
<evidence type="ECO:0000313" key="9">
    <source>
        <dbReference type="EMBL" id="CAH9128809.1"/>
    </source>
</evidence>
<dbReference type="Proteomes" id="UP001152523">
    <property type="component" value="Unassembled WGS sequence"/>
</dbReference>
<keyword evidence="1" id="KW-0479">Metal-binding</keyword>
<evidence type="ECO:0000313" key="10">
    <source>
        <dbReference type="Proteomes" id="UP001152523"/>
    </source>
</evidence>
<dbReference type="EMBL" id="CAMAPF010000112">
    <property type="protein sequence ID" value="CAH9101620.1"/>
    <property type="molecule type" value="Genomic_DNA"/>
</dbReference>
<keyword evidence="2 4" id="KW-0863">Zinc-finger</keyword>
<evidence type="ECO:0000259" key="7">
    <source>
        <dbReference type="PROSITE" id="PS51999"/>
    </source>
</evidence>
<dbReference type="Pfam" id="PF06839">
    <property type="entry name" value="Zn_ribbon_GRF"/>
    <property type="match status" value="1"/>
</dbReference>
<keyword evidence="6" id="KW-0812">Transmembrane</keyword>
<evidence type="ECO:0000256" key="2">
    <source>
        <dbReference type="ARBA" id="ARBA00022771"/>
    </source>
</evidence>
<reference evidence="9" key="1">
    <citation type="submission" date="2022-07" db="EMBL/GenBank/DDBJ databases">
        <authorList>
            <person name="Macas J."/>
            <person name="Novak P."/>
            <person name="Neumann P."/>
        </authorList>
    </citation>
    <scope>NUCLEOTIDE SEQUENCE</scope>
</reference>
<evidence type="ECO:0000256" key="3">
    <source>
        <dbReference type="ARBA" id="ARBA00022833"/>
    </source>
</evidence>
<dbReference type="GO" id="GO:0008270">
    <property type="term" value="F:zinc ion binding"/>
    <property type="evidence" value="ECO:0007669"/>
    <property type="project" value="UniProtKB-KW"/>
</dbReference>
<feature type="coiled-coil region" evidence="5">
    <location>
        <begin position="69"/>
        <end position="120"/>
    </location>
</feature>
<evidence type="ECO:0000256" key="5">
    <source>
        <dbReference type="SAM" id="Coils"/>
    </source>
</evidence>
<keyword evidence="5" id="KW-0175">Coiled coil</keyword>
<accession>A0AAV0F020</accession>
<evidence type="ECO:0000256" key="1">
    <source>
        <dbReference type="ARBA" id="ARBA00022723"/>
    </source>
</evidence>
<comment type="caution">
    <text evidence="9">The sequence shown here is derived from an EMBL/GenBank/DDBJ whole genome shotgun (WGS) entry which is preliminary data.</text>
</comment>
<proteinExistence type="predicted"/>
<gene>
    <name evidence="8" type="ORF">CEPIT_LOCUS15686</name>
    <name evidence="9" type="ORF">CEPIT_LOCUS29361</name>
</gene>
<keyword evidence="6" id="KW-0472">Membrane</keyword>
<sequence>MGSTSWSSSSARREETQMNSAVECHHKVCPIARTVKSGPNRGRRFYGCAFWPKSDCSFFQWIEEYPPPMASVVDKLSEKEIVMNQLEQEIKALQDQIAKLKKKKEKMRATIQELQTLVCKHAKGEKYAFIGVLVSWIVFAIVLYGKPAV</sequence>
<evidence type="ECO:0000256" key="6">
    <source>
        <dbReference type="SAM" id="Phobius"/>
    </source>
</evidence>